<keyword evidence="2" id="KW-0472">Membrane</keyword>
<gene>
    <name evidence="3" type="ordered locus">MTR_7g089840</name>
</gene>
<reference evidence="3 5" key="1">
    <citation type="journal article" date="2011" name="Nature">
        <title>The Medicago genome provides insight into the evolution of rhizobial symbioses.</title>
        <authorList>
            <person name="Young N.D."/>
            <person name="Debelle F."/>
            <person name="Oldroyd G.E."/>
            <person name="Geurts R."/>
            <person name="Cannon S.B."/>
            <person name="Udvardi M.K."/>
            <person name="Benedito V.A."/>
            <person name="Mayer K.F."/>
            <person name="Gouzy J."/>
            <person name="Schoof H."/>
            <person name="Van de Peer Y."/>
            <person name="Proost S."/>
            <person name="Cook D.R."/>
            <person name="Meyers B.C."/>
            <person name="Spannagl M."/>
            <person name="Cheung F."/>
            <person name="De Mita S."/>
            <person name="Krishnakumar V."/>
            <person name="Gundlach H."/>
            <person name="Zhou S."/>
            <person name="Mudge J."/>
            <person name="Bharti A.K."/>
            <person name="Murray J.D."/>
            <person name="Naoumkina M.A."/>
            <person name="Rosen B."/>
            <person name="Silverstein K.A."/>
            <person name="Tang H."/>
            <person name="Rombauts S."/>
            <person name="Zhao P.X."/>
            <person name="Zhou P."/>
            <person name="Barbe V."/>
            <person name="Bardou P."/>
            <person name="Bechner M."/>
            <person name="Bellec A."/>
            <person name="Berger A."/>
            <person name="Berges H."/>
            <person name="Bidwell S."/>
            <person name="Bisseling T."/>
            <person name="Choisne N."/>
            <person name="Couloux A."/>
            <person name="Denny R."/>
            <person name="Deshpande S."/>
            <person name="Dai X."/>
            <person name="Doyle J.J."/>
            <person name="Dudez A.M."/>
            <person name="Farmer A.D."/>
            <person name="Fouteau S."/>
            <person name="Franken C."/>
            <person name="Gibelin C."/>
            <person name="Gish J."/>
            <person name="Goldstein S."/>
            <person name="Gonzalez A.J."/>
            <person name="Green P.J."/>
            <person name="Hallab A."/>
            <person name="Hartog M."/>
            <person name="Hua A."/>
            <person name="Humphray S.J."/>
            <person name="Jeong D.H."/>
            <person name="Jing Y."/>
            <person name="Jocker A."/>
            <person name="Kenton S.M."/>
            <person name="Kim D.J."/>
            <person name="Klee K."/>
            <person name="Lai H."/>
            <person name="Lang C."/>
            <person name="Lin S."/>
            <person name="Macmil S.L."/>
            <person name="Magdelenat G."/>
            <person name="Matthews L."/>
            <person name="McCorrison J."/>
            <person name="Monaghan E.L."/>
            <person name="Mun J.H."/>
            <person name="Najar F.Z."/>
            <person name="Nicholson C."/>
            <person name="Noirot C."/>
            <person name="O'Bleness M."/>
            <person name="Paule C.R."/>
            <person name="Poulain J."/>
            <person name="Prion F."/>
            <person name="Qin B."/>
            <person name="Qu C."/>
            <person name="Retzel E.F."/>
            <person name="Riddle C."/>
            <person name="Sallet E."/>
            <person name="Samain S."/>
            <person name="Samson N."/>
            <person name="Sanders I."/>
            <person name="Saurat O."/>
            <person name="Scarpelli C."/>
            <person name="Schiex T."/>
            <person name="Segurens B."/>
            <person name="Severin A.J."/>
            <person name="Sherrier D.J."/>
            <person name="Shi R."/>
            <person name="Sims S."/>
            <person name="Singer S.R."/>
            <person name="Sinharoy S."/>
            <person name="Sterck L."/>
            <person name="Viollet A."/>
            <person name="Wang B.B."/>
            <person name="Wang K."/>
            <person name="Wang M."/>
            <person name="Wang X."/>
            <person name="Warfsmann J."/>
            <person name="Weissenbach J."/>
            <person name="White D.D."/>
            <person name="White J.D."/>
            <person name="Wiley G.B."/>
            <person name="Wincker P."/>
            <person name="Xing Y."/>
            <person name="Yang L."/>
            <person name="Yao Z."/>
            <person name="Ying F."/>
            <person name="Zhai J."/>
            <person name="Zhou L."/>
            <person name="Zuber A."/>
            <person name="Denarie J."/>
            <person name="Dixon R.A."/>
            <person name="May G.D."/>
            <person name="Schwartz D.C."/>
            <person name="Rogers J."/>
            <person name="Quetier F."/>
            <person name="Town C.D."/>
            <person name="Roe B.A."/>
        </authorList>
    </citation>
    <scope>NUCLEOTIDE SEQUENCE [LARGE SCALE GENOMIC DNA]</scope>
    <source>
        <strain evidence="3">A17</strain>
        <strain evidence="4 5">cv. Jemalong A17</strain>
    </source>
</reference>
<keyword evidence="5" id="KW-1185">Reference proteome</keyword>
<dbReference type="AlphaFoldDB" id="G7KQS6"/>
<dbReference type="Proteomes" id="UP000002051">
    <property type="component" value="Unassembled WGS sequence"/>
</dbReference>
<protein>
    <submittedName>
        <fullName evidence="3">Transmembrane protein, putative</fullName>
    </submittedName>
</protein>
<keyword evidence="2 3" id="KW-0812">Transmembrane</keyword>
<proteinExistence type="predicted"/>
<feature type="region of interest" description="Disordered" evidence="1">
    <location>
        <begin position="1"/>
        <end position="57"/>
    </location>
</feature>
<evidence type="ECO:0000313" key="5">
    <source>
        <dbReference type="Proteomes" id="UP000002051"/>
    </source>
</evidence>
<evidence type="ECO:0000313" key="3">
    <source>
        <dbReference type="EMBL" id="AES81216.1"/>
    </source>
</evidence>
<sequence length="99" mass="11291">MTHQSRHLNLSKFGPPISQCQTQRQRKDGTTVQTDPARTKTNQEARTPAEAPHRSKATVVLPTSTRTSAGATTPEARRRWYYFLSYTYYVFIGLNPLHL</sequence>
<reference evidence="4" key="3">
    <citation type="submission" date="2015-04" db="UniProtKB">
        <authorList>
            <consortium name="EnsemblPlants"/>
        </authorList>
    </citation>
    <scope>IDENTIFICATION</scope>
    <source>
        <strain evidence="4">cv. Jemalong A17</strain>
    </source>
</reference>
<name>G7KQS6_MEDTR</name>
<dbReference type="EMBL" id="CM001223">
    <property type="protein sequence ID" value="AES81216.1"/>
    <property type="molecule type" value="Genomic_DNA"/>
</dbReference>
<dbReference type="PaxDb" id="3880-AES81216"/>
<evidence type="ECO:0000313" key="4">
    <source>
        <dbReference type="EnsemblPlants" id="AES81216"/>
    </source>
</evidence>
<reference evidence="3 5" key="2">
    <citation type="journal article" date="2014" name="BMC Genomics">
        <title>An improved genome release (version Mt4.0) for the model legume Medicago truncatula.</title>
        <authorList>
            <person name="Tang H."/>
            <person name="Krishnakumar V."/>
            <person name="Bidwell S."/>
            <person name="Rosen B."/>
            <person name="Chan A."/>
            <person name="Zhou S."/>
            <person name="Gentzbittel L."/>
            <person name="Childs K.L."/>
            <person name="Yandell M."/>
            <person name="Gundlach H."/>
            <person name="Mayer K.F."/>
            <person name="Schwartz D.C."/>
            <person name="Town C.D."/>
        </authorList>
    </citation>
    <scope>GENOME REANNOTATION</scope>
    <source>
        <strain evidence="4 5">cv. Jemalong A17</strain>
    </source>
</reference>
<dbReference type="HOGENOM" id="CLU_2323993_0_0_1"/>
<evidence type="ECO:0000256" key="1">
    <source>
        <dbReference type="SAM" id="MobiDB-lite"/>
    </source>
</evidence>
<organism evidence="3 5">
    <name type="scientific">Medicago truncatula</name>
    <name type="common">Barrel medic</name>
    <name type="synonym">Medicago tribuloides</name>
    <dbReference type="NCBI Taxonomy" id="3880"/>
    <lineage>
        <taxon>Eukaryota</taxon>
        <taxon>Viridiplantae</taxon>
        <taxon>Streptophyta</taxon>
        <taxon>Embryophyta</taxon>
        <taxon>Tracheophyta</taxon>
        <taxon>Spermatophyta</taxon>
        <taxon>Magnoliopsida</taxon>
        <taxon>eudicotyledons</taxon>
        <taxon>Gunneridae</taxon>
        <taxon>Pentapetalae</taxon>
        <taxon>rosids</taxon>
        <taxon>fabids</taxon>
        <taxon>Fabales</taxon>
        <taxon>Fabaceae</taxon>
        <taxon>Papilionoideae</taxon>
        <taxon>50 kb inversion clade</taxon>
        <taxon>NPAAA clade</taxon>
        <taxon>Hologalegina</taxon>
        <taxon>IRL clade</taxon>
        <taxon>Trifolieae</taxon>
        <taxon>Medicago</taxon>
    </lineage>
</organism>
<accession>G7KQS6</accession>
<evidence type="ECO:0000256" key="2">
    <source>
        <dbReference type="SAM" id="Phobius"/>
    </source>
</evidence>
<feature type="transmembrane region" description="Helical" evidence="2">
    <location>
        <begin position="80"/>
        <end position="98"/>
    </location>
</feature>
<dbReference type="EnsemblPlants" id="AES81216">
    <property type="protein sequence ID" value="AES81216"/>
    <property type="gene ID" value="MTR_7g089840"/>
</dbReference>
<keyword evidence="2" id="KW-1133">Transmembrane helix</keyword>